<name>A0A8H7AD00_9EURO</name>
<dbReference type="EMBL" id="JAACFV010000125">
    <property type="protein sequence ID" value="KAF7504856.1"/>
    <property type="molecule type" value="Genomic_DNA"/>
</dbReference>
<proteinExistence type="predicted"/>
<organism evidence="1 2">
    <name type="scientific">Endocarpon pusillum</name>
    <dbReference type="NCBI Taxonomy" id="364733"/>
    <lineage>
        <taxon>Eukaryota</taxon>
        <taxon>Fungi</taxon>
        <taxon>Dikarya</taxon>
        <taxon>Ascomycota</taxon>
        <taxon>Pezizomycotina</taxon>
        <taxon>Eurotiomycetes</taxon>
        <taxon>Chaetothyriomycetidae</taxon>
        <taxon>Verrucariales</taxon>
        <taxon>Verrucariaceae</taxon>
        <taxon>Endocarpon</taxon>
    </lineage>
</organism>
<evidence type="ECO:0000313" key="1">
    <source>
        <dbReference type="EMBL" id="KAF7504856.1"/>
    </source>
</evidence>
<protein>
    <submittedName>
        <fullName evidence="1">Uncharacterized protein</fullName>
    </submittedName>
</protein>
<gene>
    <name evidence="1" type="ORF">GJ744_001654</name>
</gene>
<reference evidence="1" key="1">
    <citation type="submission" date="2020-02" db="EMBL/GenBank/DDBJ databases">
        <authorList>
            <person name="Palmer J.M."/>
        </authorList>
    </citation>
    <scope>NUCLEOTIDE SEQUENCE</scope>
    <source>
        <strain evidence="1">EPUS1.4</strain>
        <tissue evidence="1">Thallus</tissue>
    </source>
</reference>
<dbReference type="Proteomes" id="UP000606974">
    <property type="component" value="Unassembled WGS sequence"/>
</dbReference>
<sequence length="426" mass="48924">MATGRAQTLASNGADQNCSITIVCPLHGDHGPYVFNGQHNLIINNSKVLGNELNTHQHDIRLGYSHCEYDCCTLQTILRTWRNQEFSPFLNNNTFAALYQLSKALWEYQCRPNWFQGFAIEIRDRYWKTDFKYGDNSDTWAFIALVFGWEDVFALASMDVPSLGIQPRLNEASYQEMQIARIVGERDYTDQFSATYDFVRNSCGELPNKNQQVFDRLLKRFKEKDIIITSDQEANIRTLRPLGIVGLLRMFESFLEQDAQLPKPRGTTLGNRLHRPLLSRMVSSIKHKRNSQAAEPTSIQDSLDPTERDLLSYIKEHREFSLSRFLERNRDAGQRFRNLRSDNLLLDARNTWLPQIPPVGSFHRELDGAQRELHNQTAPGSPRYSGYFHTPGCFQYPSCIHSPGSLYSPESFRTSCTCRPATPPPS</sequence>
<dbReference type="OrthoDB" id="3798984at2759"/>
<dbReference type="AlphaFoldDB" id="A0A8H7AD00"/>
<accession>A0A8H7AD00</accession>
<keyword evidence="2" id="KW-1185">Reference proteome</keyword>
<comment type="caution">
    <text evidence="1">The sequence shown here is derived from an EMBL/GenBank/DDBJ whole genome shotgun (WGS) entry which is preliminary data.</text>
</comment>
<evidence type="ECO:0000313" key="2">
    <source>
        <dbReference type="Proteomes" id="UP000606974"/>
    </source>
</evidence>